<dbReference type="AlphaFoldDB" id="A0AAE1RL25"/>
<evidence type="ECO:0000313" key="3">
    <source>
        <dbReference type="Proteomes" id="UP001291623"/>
    </source>
</evidence>
<evidence type="ECO:0000313" key="2">
    <source>
        <dbReference type="EMBL" id="KAK4353653.1"/>
    </source>
</evidence>
<proteinExistence type="predicted"/>
<feature type="domain" description="Retrovirus-related Pol polyprotein from transposon TNT 1-94-like beta-barrel" evidence="1">
    <location>
        <begin position="58"/>
        <end position="123"/>
    </location>
</feature>
<dbReference type="EMBL" id="JAVYJV010000014">
    <property type="protein sequence ID" value="KAK4353653.1"/>
    <property type="molecule type" value="Genomic_DNA"/>
</dbReference>
<reference evidence="2" key="1">
    <citation type="submission" date="2023-12" db="EMBL/GenBank/DDBJ databases">
        <title>Genome assembly of Anisodus tanguticus.</title>
        <authorList>
            <person name="Wang Y.-J."/>
        </authorList>
    </citation>
    <scope>NUCLEOTIDE SEQUENCE</scope>
    <source>
        <strain evidence="2">KB-2021</strain>
        <tissue evidence="2">Leaf</tissue>
    </source>
</reference>
<sequence length="124" mass="13542">MAKSCWFKKNTTESNATTSNGGKTSDEECDAEASFAVEEEELALAVTAPGTINYNNDWIVDSGCSNHITGDKEKLQNITEYKGGRVVMTANNSRLTIGHVEKTTIIPRFSSNEVLLLDVYHIPG</sequence>
<organism evidence="2 3">
    <name type="scientific">Anisodus tanguticus</name>
    <dbReference type="NCBI Taxonomy" id="243964"/>
    <lineage>
        <taxon>Eukaryota</taxon>
        <taxon>Viridiplantae</taxon>
        <taxon>Streptophyta</taxon>
        <taxon>Embryophyta</taxon>
        <taxon>Tracheophyta</taxon>
        <taxon>Spermatophyta</taxon>
        <taxon>Magnoliopsida</taxon>
        <taxon>eudicotyledons</taxon>
        <taxon>Gunneridae</taxon>
        <taxon>Pentapetalae</taxon>
        <taxon>asterids</taxon>
        <taxon>lamiids</taxon>
        <taxon>Solanales</taxon>
        <taxon>Solanaceae</taxon>
        <taxon>Solanoideae</taxon>
        <taxon>Hyoscyameae</taxon>
        <taxon>Anisodus</taxon>
    </lineage>
</organism>
<accession>A0AAE1RL25</accession>
<evidence type="ECO:0000259" key="1">
    <source>
        <dbReference type="Pfam" id="PF22936"/>
    </source>
</evidence>
<comment type="caution">
    <text evidence="2">The sequence shown here is derived from an EMBL/GenBank/DDBJ whole genome shotgun (WGS) entry which is preliminary data.</text>
</comment>
<gene>
    <name evidence="2" type="ORF">RND71_025847</name>
</gene>
<dbReference type="InterPro" id="IPR054722">
    <property type="entry name" value="PolX-like_BBD"/>
</dbReference>
<protein>
    <recommendedName>
        <fullName evidence="1">Retrovirus-related Pol polyprotein from transposon TNT 1-94-like beta-barrel domain-containing protein</fullName>
    </recommendedName>
</protein>
<name>A0AAE1RL25_9SOLA</name>
<dbReference type="Proteomes" id="UP001291623">
    <property type="component" value="Unassembled WGS sequence"/>
</dbReference>
<keyword evidence="3" id="KW-1185">Reference proteome</keyword>
<dbReference type="Pfam" id="PF22936">
    <property type="entry name" value="Pol_BBD"/>
    <property type="match status" value="1"/>
</dbReference>